<proteinExistence type="predicted"/>
<gene>
    <name evidence="1" type="ORF">ISF26_06570</name>
</gene>
<dbReference type="EMBL" id="CP063845">
    <property type="protein sequence ID" value="UFP95881.1"/>
    <property type="molecule type" value="Genomic_DNA"/>
</dbReference>
<accession>A0ABY3PQB9</accession>
<name>A0ABY3PQB9_9CYAN</name>
<keyword evidence="2" id="KW-1185">Reference proteome</keyword>
<evidence type="ECO:0000313" key="1">
    <source>
        <dbReference type="EMBL" id="UFP95881.1"/>
    </source>
</evidence>
<protein>
    <submittedName>
        <fullName evidence="1">Uncharacterized protein</fullName>
    </submittedName>
</protein>
<reference evidence="1 2" key="1">
    <citation type="journal article" date="2021" name="Genome Biol. Evol.">
        <title>Complete Genome Sequencing of a Novel Gloeobacter Species from a Waterfall Cave in Mexico.</title>
        <authorList>
            <person name="Saw J.H."/>
            <person name="Cardona T."/>
            <person name="Montejano G."/>
        </authorList>
    </citation>
    <scope>NUCLEOTIDE SEQUENCE [LARGE SCALE GENOMIC DNA]</scope>
    <source>
        <strain evidence="1">MG652769</strain>
    </source>
</reference>
<sequence>MIALDEMTIDLLKSIQQQKRPTIYSPQGGDLAGFQVRAERLLFLADVGFIELSFPPSRESNTGRHFIEDVVVRNITPRGLRAIAEADPLA</sequence>
<organism evidence="1 2">
    <name type="scientific">Gloeobacter morelensis MG652769</name>
    <dbReference type="NCBI Taxonomy" id="2781736"/>
    <lineage>
        <taxon>Bacteria</taxon>
        <taxon>Bacillati</taxon>
        <taxon>Cyanobacteriota</taxon>
        <taxon>Cyanophyceae</taxon>
        <taxon>Gloeobacterales</taxon>
        <taxon>Gloeobacteraceae</taxon>
        <taxon>Gloeobacter</taxon>
        <taxon>Gloeobacter morelensis</taxon>
    </lineage>
</organism>
<dbReference type="RefSeq" id="WP_230843112.1">
    <property type="nucleotide sequence ID" value="NZ_CP063845.1"/>
</dbReference>
<dbReference type="Proteomes" id="UP001054846">
    <property type="component" value="Chromosome"/>
</dbReference>
<evidence type="ECO:0000313" key="2">
    <source>
        <dbReference type="Proteomes" id="UP001054846"/>
    </source>
</evidence>